<dbReference type="EMBL" id="CAJOBR010078810">
    <property type="protein sequence ID" value="CAF5118233.1"/>
    <property type="molecule type" value="Genomic_DNA"/>
</dbReference>
<reference evidence="1" key="1">
    <citation type="submission" date="2021-02" db="EMBL/GenBank/DDBJ databases">
        <authorList>
            <person name="Nowell W R."/>
        </authorList>
    </citation>
    <scope>NUCLEOTIDE SEQUENCE</scope>
</reference>
<dbReference type="AlphaFoldDB" id="A0A822F116"/>
<organism evidence="1 2">
    <name type="scientific">Rotaria socialis</name>
    <dbReference type="NCBI Taxonomy" id="392032"/>
    <lineage>
        <taxon>Eukaryota</taxon>
        <taxon>Metazoa</taxon>
        <taxon>Spiralia</taxon>
        <taxon>Gnathifera</taxon>
        <taxon>Rotifera</taxon>
        <taxon>Eurotatoria</taxon>
        <taxon>Bdelloidea</taxon>
        <taxon>Philodinida</taxon>
        <taxon>Philodinidae</taxon>
        <taxon>Rotaria</taxon>
    </lineage>
</organism>
<proteinExistence type="predicted"/>
<evidence type="ECO:0000313" key="2">
    <source>
        <dbReference type="Proteomes" id="UP000663848"/>
    </source>
</evidence>
<protein>
    <submittedName>
        <fullName evidence="1">Uncharacterized protein</fullName>
    </submittedName>
</protein>
<accession>A0A822F116</accession>
<sequence length="75" mass="7157">GIPGGKTPSGGRIAIIAAMTAGLGGIRGGKGPNGHGETIVGMPGRGGGIVGLMRRGPPIGKGGLPNFPDLYAAVV</sequence>
<name>A0A822F116_9BILA</name>
<gene>
    <name evidence="1" type="ORF">QYT958_LOCUS45889</name>
</gene>
<dbReference type="Proteomes" id="UP000663848">
    <property type="component" value="Unassembled WGS sequence"/>
</dbReference>
<evidence type="ECO:0000313" key="1">
    <source>
        <dbReference type="EMBL" id="CAF5118233.1"/>
    </source>
</evidence>
<comment type="caution">
    <text evidence="1">The sequence shown here is derived from an EMBL/GenBank/DDBJ whole genome shotgun (WGS) entry which is preliminary data.</text>
</comment>
<feature type="non-terminal residue" evidence="1">
    <location>
        <position position="1"/>
    </location>
</feature>